<evidence type="ECO:0000313" key="3">
    <source>
        <dbReference type="EMBL" id="NED99840.1"/>
    </source>
</evidence>
<accession>A0A6L9S529</accession>
<dbReference type="SMART" id="SM00470">
    <property type="entry name" value="ParB"/>
    <property type="match status" value="1"/>
</dbReference>
<feature type="region of interest" description="Disordered" evidence="1">
    <location>
        <begin position="127"/>
        <end position="154"/>
    </location>
</feature>
<feature type="compositionally biased region" description="Basic and acidic residues" evidence="1">
    <location>
        <begin position="127"/>
        <end position="138"/>
    </location>
</feature>
<dbReference type="EMBL" id="JAAGOA010000004">
    <property type="protein sequence ID" value="NED99840.1"/>
    <property type="molecule type" value="Genomic_DNA"/>
</dbReference>
<evidence type="ECO:0000256" key="1">
    <source>
        <dbReference type="SAM" id="MobiDB-lite"/>
    </source>
</evidence>
<feature type="region of interest" description="Disordered" evidence="1">
    <location>
        <begin position="197"/>
        <end position="222"/>
    </location>
</feature>
<dbReference type="SUPFAM" id="SSF110849">
    <property type="entry name" value="ParB/Sulfiredoxin"/>
    <property type="match status" value="1"/>
</dbReference>
<name>A0A6L9S529_9ACTN</name>
<dbReference type="Proteomes" id="UP000475214">
    <property type="component" value="Unassembled WGS sequence"/>
</dbReference>
<proteinExistence type="predicted"/>
<feature type="compositionally biased region" description="Basic and acidic residues" evidence="1">
    <location>
        <begin position="145"/>
        <end position="154"/>
    </location>
</feature>
<comment type="caution">
    <text evidence="3">The sequence shown here is derived from an EMBL/GenBank/DDBJ whole genome shotgun (WGS) entry which is preliminary data.</text>
</comment>
<dbReference type="InterPro" id="IPR003115">
    <property type="entry name" value="ParB_N"/>
</dbReference>
<evidence type="ECO:0000313" key="4">
    <source>
        <dbReference type="Proteomes" id="UP000475214"/>
    </source>
</evidence>
<evidence type="ECO:0000259" key="2">
    <source>
        <dbReference type="SMART" id="SM00470"/>
    </source>
</evidence>
<dbReference type="Pfam" id="PF02195">
    <property type="entry name" value="ParB_N"/>
    <property type="match status" value="1"/>
</dbReference>
<dbReference type="InterPro" id="IPR036086">
    <property type="entry name" value="ParB/Sulfiredoxin_sf"/>
</dbReference>
<feature type="domain" description="ParB-like N-terminal" evidence="2">
    <location>
        <begin position="2"/>
        <end position="83"/>
    </location>
</feature>
<protein>
    <submittedName>
        <fullName evidence="3">ParB N-terminal domain-containing protein</fullName>
    </submittedName>
</protein>
<sequence length="303" mass="33434">MPLSALLPADSPRVSGVNEEHARALAQTEDALPPIVVHAPSMRVVDGMHRLRAAQLRGEHTVRVRLFHGDESAAFVLAVRANIAHGLPLSLADREAAARRIVELFPDWSNRAIAKVSGLSDKTVGNLRERSSAEDPRLNRRRGRDGRSRPVDASEARRLAGELLERDPGRSLRSVAHAVGLSPATVIDVRDKLRQGEDPAAAGRTRAVARPRPRAATSGMRTSETTRLHTLENLRRDPSLRMNDAGRDLLRWLEVHAKLPAKHETLVRSVPPHCAETLSVLARDCSAWWSRFAQQLELNRPDG</sequence>
<gene>
    <name evidence="3" type="ORF">G1H10_06635</name>
</gene>
<reference evidence="3 4" key="1">
    <citation type="submission" date="2020-02" db="EMBL/GenBank/DDBJ databases">
        <authorList>
            <person name="Li X.-J."/>
            <person name="Han X.-M."/>
        </authorList>
    </citation>
    <scope>NUCLEOTIDE SEQUENCE [LARGE SCALE GENOMIC DNA]</scope>
    <source>
        <strain evidence="3 4">CCTCC AB 2017055</strain>
    </source>
</reference>
<keyword evidence="4" id="KW-1185">Reference proteome</keyword>
<dbReference type="AlphaFoldDB" id="A0A6L9S529"/>
<organism evidence="3 4">
    <name type="scientific">Phytoactinopolyspora halotolerans</name>
    <dbReference type="NCBI Taxonomy" id="1981512"/>
    <lineage>
        <taxon>Bacteria</taxon>
        <taxon>Bacillati</taxon>
        <taxon>Actinomycetota</taxon>
        <taxon>Actinomycetes</taxon>
        <taxon>Jiangellales</taxon>
        <taxon>Jiangellaceae</taxon>
        <taxon>Phytoactinopolyspora</taxon>
    </lineage>
</organism>